<feature type="region of interest" description="Disordered" evidence="1">
    <location>
        <begin position="42"/>
        <end position="79"/>
    </location>
</feature>
<gene>
    <name evidence="2" type="ORF">CIRG_07661</name>
</gene>
<accession>A0A0J6YJZ9</accession>
<feature type="compositionally biased region" description="Basic and acidic residues" evidence="1">
    <location>
        <begin position="46"/>
        <end position="79"/>
    </location>
</feature>
<dbReference type="Proteomes" id="UP000054565">
    <property type="component" value="Unassembled WGS sequence"/>
</dbReference>
<protein>
    <submittedName>
        <fullName evidence="2">Uncharacterized protein</fullName>
    </submittedName>
</protein>
<name>A0A0J6YJZ9_COCIT</name>
<sequence length="157" mass="17539">MSGKRLTRERLNEWTSILKKIWDDEEGLLSQHQQLLAHCLAASSGRKGERDESKRNETKRAKEDAFPREEHPCEGKGVERTSQFGQQFCAPDHATKCAVRPQQPPSAGYPMTVLRSVIIDSLSPGPKRQATFWRQVRGEQQKSPSGGTVVNKAADGL</sequence>
<dbReference type="EMBL" id="DS028097">
    <property type="protein sequence ID" value="KMP07980.1"/>
    <property type="molecule type" value="Genomic_DNA"/>
</dbReference>
<evidence type="ECO:0000256" key="1">
    <source>
        <dbReference type="SAM" id="MobiDB-lite"/>
    </source>
</evidence>
<dbReference type="AlphaFoldDB" id="A0A0J6YJZ9"/>
<proteinExistence type="predicted"/>
<organism evidence="2 3">
    <name type="scientific">Coccidioides immitis RMSCC 2394</name>
    <dbReference type="NCBI Taxonomy" id="404692"/>
    <lineage>
        <taxon>Eukaryota</taxon>
        <taxon>Fungi</taxon>
        <taxon>Dikarya</taxon>
        <taxon>Ascomycota</taxon>
        <taxon>Pezizomycotina</taxon>
        <taxon>Eurotiomycetes</taxon>
        <taxon>Eurotiomycetidae</taxon>
        <taxon>Onygenales</taxon>
        <taxon>Onygenaceae</taxon>
        <taxon>Coccidioides</taxon>
    </lineage>
</organism>
<evidence type="ECO:0000313" key="3">
    <source>
        <dbReference type="Proteomes" id="UP000054565"/>
    </source>
</evidence>
<feature type="region of interest" description="Disordered" evidence="1">
    <location>
        <begin position="135"/>
        <end position="157"/>
    </location>
</feature>
<evidence type="ECO:0000313" key="2">
    <source>
        <dbReference type="EMBL" id="KMP07980.1"/>
    </source>
</evidence>
<reference evidence="3" key="1">
    <citation type="journal article" date="2010" name="Genome Res.">
        <title>Population genomic sequencing of Coccidioides fungi reveals recent hybridization and transposon control.</title>
        <authorList>
            <person name="Neafsey D.E."/>
            <person name="Barker B.M."/>
            <person name="Sharpton T.J."/>
            <person name="Stajich J.E."/>
            <person name="Park D.J."/>
            <person name="Whiston E."/>
            <person name="Hung C.-Y."/>
            <person name="McMahan C."/>
            <person name="White J."/>
            <person name="Sykes S."/>
            <person name="Heiman D."/>
            <person name="Young S."/>
            <person name="Zeng Q."/>
            <person name="Abouelleil A."/>
            <person name="Aftuck L."/>
            <person name="Bessette D."/>
            <person name="Brown A."/>
            <person name="FitzGerald M."/>
            <person name="Lui A."/>
            <person name="Macdonald J.P."/>
            <person name="Priest M."/>
            <person name="Orbach M.J."/>
            <person name="Galgiani J.N."/>
            <person name="Kirkland T.N."/>
            <person name="Cole G.T."/>
            <person name="Birren B.W."/>
            <person name="Henn M.R."/>
            <person name="Taylor J.W."/>
            <person name="Rounsley S.D."/>
        </authorList>
    </citation>
    <scope>NUCLEOTIDE SEQUENCE [LARGE SCALE GENOMIC DNA]</scope>
    <source>
        <strain evidence="3">RMSCC 2394</strain>
    </source>
</reference>